<name>A0A194AI23_9BACT</name>
<dbReference type="AlphaFoldDB" id="A0A194AI23"/>
<gene>
    <name evidence="1" type="ORF">DPF_1437</name>
</gene>
<evidence type="ECO:0000313" key="2">
    <source>
        <dbReference type="Proteomes" id="UP000095200"/>
    </source>
</evidence>
<proteinExistence type="predicted"/>
<reference evidence="2" key="1">
    <citation type="submission" date="2016-06" db="EMBL/GenBank/DDBJ databases">
        <title>Draft genome sequence of Desulfoplanes formicivorans strain Pf12B.</title>
        <authorList>
            <person name="Watanabe M."/>
            <person name="Kojima H."/>
            <person name="Fukui M."/>
        </authorList>
    </citation>
    <scope>NUCLEOTIDE SEQUENCE [LARGE SCALE GENOMIC DNA]</scope>
    <source>
        <strain evidence="2">Pf12B</strain>
    </source>
</reference>
<organism evidence="1 2">
    <name type="scientific">Desulfoplanes formicivorans</name>
    <dbReference type="NCBI Taxonomy" id="1592317"/>
    <lineage>
        <taxon>Bacteria</taxon>
        <taxon>Pseudomonadati</taxon>
        <taxon>Thermodesulfobacteriota</taxon>
        <taxon>Desulfovibrionia</taxon>
        <taxon>Desulfovibrionales</taxon>
        <taxon>Desulfoplanaceae</taxon>
        <taxon>Desulfoplanes</taxon>
    </lineage>
</organism>
<sequence length="61" mass="6758">MALFARFQIICKVLEARGQGLARLTGLQVLGAIDASSRASLKRQEYGKGWGMLAGRFWMVE</sequence>
<evidence type="ECO:0000313" key="1">
    <source>
        <dbReference type="EMBL" id="GAU08721.1"/>
    </source>
</evidence>
<comment type="caution">
    <text evidence="1">The sequence shown here is derived from an EMBL/GenBank/DDBJ whole genome shotgun (WGS) entry which is preliminary data.</text>
</comment>
<accession>A0A194AI23</accession>
<keyword evidence="2" id="KW-1185">Reference proteome</keyword>
<dbReference type="EMBL" id="BDFE01000015">
    <property type="protein sequence ID" value="GAU08721.1"/>
    <property type="molecule type" value="Genomic_DNA"/>
</dbReference>
<dbReference type="Proteomes" id="UP000095200">
    <property type="component" value="Unassembled WGS sequence"/>
</dbReference>
<protein>
    <submittedName>
        <fullName evidence="1">Uncharacterized protein</fullName>
    </submittedName>
</protein>